<dbReference type="STRING" id="1798680.A3J66_02060"/>
<feature type="transmembrane region" description="Helical" evidence="1">
    <location>
        <begin position="86"/>
        <end position="107"/>
    </location>
</feature>
<feature type="transmembrane region" description="Helical" evidence="1">
    <location>
        <begin position="58"/>
        <end position="80"/>
    </location>
</feature>
<proteinExistence type="predicted"/>
<evidence type="ECO:0008006" key="4">
    <source>
        <dbReference type="Google" id="ProtNLM"/>
    </source>
</evidence>
<evidence type="ECO:0000313" key="3">
    <source>
        <dbReference type="Proteomes" id="UP000176282"/>
    </source>
</evidence>
<evidence type="ECO:0000256" key="1">
    <source>
        <dbReference type="SAM" id="Phobius"/>
    </source>
</evidence>
<keyword evidence="1" id="KW-0472">Membrane</keyword>
<name>A0A1F6MB29_9BACT</name>
<comment type="caution">
    <text evidence="2">The sequence shown here is derived from an EMBL/GenBank/DDBJ whole genome shotgun (WGS) entry which is preliminary data.</text>
</comment>
<dbReference type="EMBL" id="MFQB01000006">
    <property type="protein sequence ID" value="OGH68819.1"/>
    <property type="molecule type" value="Genomic_DNA"/>
</dbReference>
<feature type="transmembrane region" description="Helical" evidence="1">
    <location>
        <begin position="7"/>
        <end position="23"/>
    </location>
</feature>
<organism evidence="2 3">
    <name type="scientific">Candidatus Magasanikbacteria bacterium RIFCSPHIGHO2_02_FULL_47_14</name>
    <dbReference type="NCBI Taxonomy" id="1798680"/>
    <lineage>
        <taxon>Bacteria</taxon>
        <taxon>Candidatus Magasanikiibacteriota</taxon>
    </lineage>
</organism>
<keyword evidence="1" id="KW-1133">Transmembrane helix</keyword>
<protein>
    <recommendedName>
        <fullName evidence="4">DUF3147 domain-containing protein</fullName>
    </recommendedName>
</protein>
<dbReference type="Proteomes" id="UP000176282">
    <property type="component" value="Unassembled WGS sequence"/>
</dbReference>
<accession>A0A1F6MB29</accession>
<dbReference type="AlphaFoldDB" id="A0A1F6MB29"/>
<keyword evidence="1" id="KW-0812">Transmembrane</keyword>
<reference evidence="2 3" key="1">
    <citation type="journal article" date="2016" name="Nat. Commun.">
        <title>Thousands of microbial genomes shed light on interconnected biogeochemical processes in an aquifer system.</title>
        <authorList>
            <person name="Anantharaman K."/>
            <person name="Brown C.T."/>
            <person name="Hug L.A."/>
            <person name="Sharon I."/>
            <person name="Castelle C.J."/>
            <person name="Probst A.J."/>
            <person name="Thomas B.C."/>
            <person name="Singh A."/>
            <person name="Wilkins M.J."/>
            <person name="Karaoz U."/>
            <person name="Brodie E.L."/>
            <person name="Williams K.H."/>
            <person name="Hubbard S.S."/>
            <person name="Banfield J.F."/>
        </authorList>
    </citation>
    <scope>NUCLEOTIDE SEQUENCE [LARGE SCALE GENOMIC DNA]</scope>
</reference>
<sequence>MDIVLKSLASAVVTAIILVVAKFSGPKMAGALGGIPIIFVVSYIFLTMQDRSGARQFLVGGVYGAIAAVFFSVLLIWLNVHFLKTHWINLVVAYIACFLLAFILASVGKK</sequence>
<feature type="transmembrane region" description="Helical" evidence="1">
    <location>
        <begin position="29"/>
        <end position="46"/>
    </location>
</feature>
<evidence type="ECO:0000313" key="2">
    <source>
        <dbReference type="EMBL" id="OGH68819.1"/>
    </source>
</evidence>
<gene>
    <name evidence="2" type="ORF">A3J66_02060</name>
</gene>